<evidence type="ECO:0000256" key="1">
    <source>
        <dbReference type="SAM" id="MobiDB-lite"/>
    </source>
</evidence>
<gene>
    <name evidence="2" type="ORF">BJ085DRAFT_36972</name>
</gene>
<protein>
    <submittedName>
        <fullName evidence="2">Uncharacterized protein</fullName>
    </submittedName>
</protein>
<dbReference type="EMBL" id="ML003465">
    <property type="protein sequence ID" value="RKP33919.1"/>
    <property type="molecule type" value="Genomic_DNA"/>
</dbReference>
<accession>A0A4V1J409</accession>
<reference evidence="3" key="1">
    <citation type="journal article" date="2018" name="Nat. Microbiol.">
        <title>Leveraging single-cell genomics to expand the fungal tree of life.</title>
        <authorList>
            <person name="Ahrendt S.R."/>
            <person name="Quandt C.A."/>
            <person name="Ciobanu D."/>
            <person name="Clum A."/>
            <person name="Salamov A."/>
            <person name="Andreopoulos B."/>
            <person name="Cheng J.F."/>
            <person name="Woyke T."/>
            <person name="Pelin A."/>
            <person name="Henrissat B."/>
            <person name="Reynolds N.K."/>
            <person name="Benny G.L."/>
            <person name="Smith M.E."/>
            <person name="James T.Y."/>
            <person name="Grigoriev I.V."/>
        </authorList>
    </citation>
    <scope>NUCLEOTIDE SEQUENCE [LARGE SCALE GENOMIC DNA]</scope>
    <source>
        <strain evidence="3">RSA 468</strain>
    </source>
</reference>
<feature type="region of interest" description="Disordered" evidence="1">
    <location>
        <begin position="51"/>
        <end position="72"/>
    </location>
</feature>
<feature type="compositionally biased region" description="Polar residues" evidence="1">
    <location>
        <begin position="62"/>
        <end position="72"/>
    </location>
</feature>
<name>A0A4V1J409_9FUNG</name>
<sequence length="72" mass="8049">MLSDPNTGLTLWAAPQGALAIADEAQWLWHTDDKDGPTRVAEWALTQAEERRVKTRREALETANTTPRGKHP</sequence>
<keyword evidence="3" id="KW-1185">Reference proteome</keyword>
<dbReference type="AlphaFoldDB" id="A0A4V1J409"/>
<dbReference type="Proteomes" id="UP000268162">
    <property type="component" value="Unassembled WGS sequence"/>
</dbReference>
<evidence type="ECO:0000313" key="2">
    <source>
        <dbReference type="EMBL" id="RKP33919.1"/>
    </source>
</evidence>
<proteinExistence type="predicted"/>
<organism evidence="2 3">
    <name type="scientific">Dimargaris cristalligena</name>
    <dbReference type="NCBI Taxonomy" id="215637"/>
    <lineage>
        <taxon>Eukaryota</taxon>
        <taxon>Fungi</taxon>
        <taxon>Fungi incertae sedis</taxon>
        <taxon>Zoopagomycota</taxon>
        <taxon>Kickxellomycotina</taxon>
        <taxon>Dimargaritomycetes</taxon>
        <taxon>Dimargaritales</taxon>
        <taxon>Dimargaritaceae</taxon>
        <taxon>Dimargaris</taxon>
    </lineage>
</organism>
<evidence type="ECO:0000313" key="3">
    <source>
        <dbReference type="Proteomes" id="UP000268162"/>
    </source>
</evidence>
<feature type="compositionally biased region" description="Basic and acidic residues" evidence="1">
    <location>
        <begin position="51"/>
        <end position="60"/>
    </location>
</feature>